<feature type="region of interest" description="Disordered" evidence="1">
    <location>
        <begin position="1"/>
        <end position="47"/>
    </location>
</feature>
<dbReference type="OrthoDB" id="10003767at2759"/>
<feature type="compositionally biased region" description="Basic and acidic residues" evidence="1">
    <location>
        <begin position="29"/>
        <end position="47"/>
    </location>
</feature>
<dbReference type="PANTHER" id="PTHR21310">
    <property type="entry name" value="AMINOGLYCOSIDE PHOSPHOTRANSFERASE-RELATED-RELATED"/>
    <property type="match status" value="1"/>
</dbReference>
<evidence type="ECO:0008006" key="4">
    <source>
        <dbReference type="Google" id="ProtNLM"/>
    </source>
</evidence>
<dbReference type="InterPro" id="IPR051678">
    <property type="entry name" value="AGP_Transferase"/>
</dbReference>
<dbReference type="Proteomes" id="UP000016924">
    <property type="component" value="Unassembled WGS sequence"/>
</dbReference>
<dbReference type="PANTHER" id="PTHR21310:SF56">
    <property type="entry name" value="AMINOGLYCOSIDE PHOSPHOTRANSFERASE DOMAIN-CONTAINING PROTEIN"/>
    <property type="match status" value="1"/>
</dbReference>
<reference evidence="3" key="1">
    <citation type="submission" date="2012-06" db="EMBL/GenBank/DDBJ databases">
        <title>The genome sequence of Coniosporium apollinis CBS 100218.</title>
        <authorList>
            <consortium name="The Broad Institute Genome Sequencing Platform"/>
            <person name="Cuomo C."/>
            <person name="Gorbushina A."/>
            <person name="Noack S."/>
            <person name="Walker B."/>
            <person name="Young S.K."/>
            <person name="Zeng Q."/>
            <person name="Gargeya S."/>
            <person name="Fitzgerald M."/>
            <person name="Haas B."/>
            <person name="Abouelleil A."/>
            <person name="Alvarado L."/>
            <person name="Arachchi H.M."/>
            <person name="Berlin A.M."/>
            <person name="Chapman S.B."/>
            <person name="Goldberg J."/>
            <person name="Griggs A."/>
            <person name="Gujja S."/>
            <person name="Hansen M."/>
            <person name="Howarth C."/>
            <person name="Imamovic A."/>
            <person name="Larimer J."/>
            <person name="McCowan C."/>
            <person name="Montmayeur A."/>
            <person name="Murphy C."/>
            <person name="Neiman D."/>
            <person name="Pearson M."/>
            <person name="Priest M."/>
            <person name="Roberts A."/>
            <person name="Saif S."/>
            <person name="Shea T."/>
            <person name="Sisk P."/>
            <person name="Sykes S."/>
            <person name="Wortman J."/>
            <person name="Nusbaum C."/>
            <person name="Birren B."/>
        </authorList>
    </citation>
    <scope>NUCLEOTIDE SEQUENCE [LARGE SCALE GENOMIC DNA]</scope>
    <source>
        <strain evidence="3">CBS 100218</strain>
    </source>
</reference>
<dbReference type="HOGENOM" id="CLU_581402_0_0_1"/>
<dbReference type="SUPFAM" id="SSF56112">
    <property type="entry name" value="Protein kinase-like (PK-like)"/>
    <property type="match status" value="1"/>
</dbReference>
<name>R7Z3D7_CONA1</name>
<dbReference type="GeneID" id="19905157"/>
<evidence type="ECO:0000313" key="3">
    <source>
        <dbReference type="Proteomes" id="UP000016924"/>
    </source>
</evidence>
<dbReference type="eggNOG" id="ENOG502SSYN">
    <property type="taxonomic scope" value="Eukaryota"/>
</dbReference>
<evidence type="ECO:0000256" key="1">
    <source>
        <dbReference type="SAM" id="MobiDB-lite"/>
    </source>
</evidence>
<dbReference type="OMA" id="STYEYSH"/>
<dbReference type="InterPro" id="IPR011009">
    <property type="entry name" value="Kinase-like_dom_sf"/>
</dbReference>
<dbReference type="STRING" id="1168221.R7Z3D7"/>
<accession>R7Z3D7</accession>
<sequence length="470" mass="53704">MSTSEDAHNRLDDASNHSSHSRPSLATIDEAHKGLRRQEAPHSLRAADEAAVDIVSVHTEESDTKQEDGSFSTYQLQLEKLCHSLWPALPKEAIEFEPIEGSDWSHVIGVTIKIPTPRDRGRRALQKVRRALKSKDRIVDTEEQHYVLRVPRSKSVWIEHEVATVNYVRQYTNVPAPGIVEFDCTKDDALGKQFVLQRRTAGKTLLSVFPTLNHQQKASVAKAFGQVLLAMQVDSHLSAGLLSLNLKLAEEDSDTELVQFPVSDRIPSSHHLSPPTEPSHPQSTLDFLLMQLKRWSALRDHTELEWDRMQAMAWQMALQDLFDDDRYYLCLLALEPRNILVTIRDEATVTFEAILGWGNAIFAPKFMACAPPTWLWNCDDNGKNADDSSEPDDVAQEVKHAFEKVVGKDYLRYAYKPEYRLARKLCDFAIHGMESRQEEVHEMLTGWEVLRRVKLREDMKRTRHKLQGRS</sequence>
<evidence type="ECO:0000313" key="2">
    <source>
        <dbReference type="EMBL" id="EON68588.1"/>
    </source>
</evidence>
<dbReference type="EMBL" id="JH767599">
    <property type="protein sequence ID" value="EON68588.1"/>
    <property type="molecule type" value="Genomic_DNA"/>
</dbReference>
<proteinExistence type="predicted"/>
<feature type="compositionally biased region" description="Basic and acidic residues" evidence="1">
    <location>
        <begin position="1"/>
        <end position="15"/>
    </location>
</feature>
<dbReference type="RefSeq" id="XP_007783905.1">
    <property type="nucleotide sequence ID" value="XM_007785715.1"/>
</dbReference>
<protein>
    <recommendedName>
        <fullName evidence="4">Aminoglycoside phosphotransferase domain-containing protein</fullName>
    </recommendedName>
</protein>
<organism evidence="2 3">
    <name type="scientific">Coniosporium apollinis (strain CBS 100218)</name>
    <name type="common">Rock-inhabiting black yeast</name>
    <dbReference type="NCBI Taxonomy" id="1168221"/>
    <lineage>
        <taxon>Eukaryota</taxon>
        <taxon>Fungi</taxon>
        <taxon>Dikarya</taxon>
        <taxon>Ascomycota</taxon>
        <taxon>Pezizomycotina</taxon>
        <taxon>Dothideomycetes</taxon>
        <taxon>Dothideomycetes incertae sedis</taxon>
        <taxon>Coniosporium</taxon>
    </lineage>
</organism>
<gene>
    <name evidence="2" type="ORF">W97_07846</name>
</gene>
<dbReference type="AlphaFoldDB" id="R7Z3D7"/>
<keyword evidence="3" id="KW-1185">Reference proteome</keyword>